<accession>A0A1M5LA49</accession>
<sequence>MMSKKLKSIVIITSTLVFTMVGSCFGYNSSFSRTFNNGNYINGRTMGNITA</sequence>
<keyword evidence="2" id="KW-1185">Reference proteome</keyword>
<dbReference type="Proteomes" id="UP000243255">
    <property type="component" value="Unassembled WGS sequence"/>
</dbReference>
<organism evidence="1 2">
    <name type="scientific">Asaccharospora irregularis DSM 2635</name>
    <dbReference type="NCBI Taxonomy" id="1121321"/>
    <lineage>
        <taxon>Bacteria</taxon>
        <taxon>Bacillati</taxon>
        <taxon>Bacillota</taxon>
        <taxon>Clostridia</taxon>
        <taxon>Peptostreptococcales</taxon>
        <taxon>Peptostreptococcaceae</taxon>
        <taxon>Asaccharospora</taxon>
    </lineage>
</organism>
<evidence type="ECO:0000313" key="1">
    <source>
        <dbReference type="EMBL" id="SHG61901.1"/>
    </source>
</evidence>
<dbReference type="PROSITE" id="PS51257">
    <property type="entry name" value="PROKAR_LIPOPROTEIN"/>
    <property type="match status" value="1"/>
</dbReference>
<dbReference type="EMBL" id="FQWX01000004">
    <property type="protein sequence ID" value="SHG61901.1"/>
    <property type="molecule type" value="Genomic_DNA"/>
</dbReference>
<protein>
    <submittedName>
        <fullName evidence="1">Uncharacterized protein</fullName>
    </submittedName>
</protein>
<dbReference type="AlphaFoldDB" id="A0A1M5LA49"/>
<name>A0A1M5LA49_9FIRM</name>
<gene>
    <name evidence="1" type="ORF">SAMN04488530_10460</name>
</gene>
<evidence type="ECO:0000313" key="2">
    <source>
        <dbReference type="Proteomes" id="UP000243255"/>
    </source>
</evidence>
<proteinExistence type="predicted"/>
<reference evidence="2" key="1">
    <citation type="submission" date="2016-11" db="EMBL/GenBank/DDBJ databases">
        <authorList>
            <person name="Varghese N."/>
            <person name="Submissions S."/>
        </authorList>
    </citation>
    <scope>NUCLEOTIDE SEQUENCE [LARGE SCALE GENOMIC DNA]</scope>
    <source>
        <strain evidence="2">DSM 2635</strain>
    </source>
</reference>